<dbReference type="EMBL" id="JAKLTR010000010">
    <property type="protein sequence ID" value="MCG2615856.1"/>
    <property type="molecule type" value="Genomic_DNA"/>
</dbReference>
<dbReference type="PANTHER" id="PTHR37299:SF1">
    <property type="entry name" value="STAGE 0 SPORULATION PROTEIN A HOMOLOG"/>
    <property type="match status" value="1"/>
</dbReference>
<dbReference type="Proteomes" id="UP001165367">
    <property type="component" value="Unassembled WGS sequence"/>
</dbReference>
<dbReference type="InterPro" id="IPR001789">
    <property type="entry name" value="Sig_transdc_resp-reg_receiver"/>
</dbReference>
<proteinExistence type="predicted"/>
<dbReference type="GO" id="GO:0003677">
    <property type="term" value="F:DNA binding"/>
    <property type="evidence" value="ECO:0007669"/>
    <property type="project" value="UniProtKB-KW"/>
</dbReference>
<dbReference type="PANTHER" id="PTHR37299">
    <property type="entry name" value="TRANSCRIPTIONAL REGULATOR-RELATED"/>
    <property type="match status" value="1"/>
</dbReference>
<evidence type="ECO:0000256" key="1">
    <source>
        <dbReference type="PROSITE-ProRule" id="PRU00169"/>
    </source>
</evidence>
<keyword evidence="5" id="KW-1185">Reference proteome</keyword>
<feature type="domain" description="Response regulatory" evidence="2">
    <location>
        <begin position="5"/>
        <end position="116"/>
    </location>
</feature>
<dbReference type="PROSITE" id="PS50930">
    <property type="entry name" value="HTH_LYTTR"/>
    <property type="match status" value="1"/>
</dbReference>
<gene>
    <name evidence="4" type="ORF">LZZ85_16290</name>
</gene>
<dbReference type="PROSITE" id="PS50110">
    <property type="entry name" value="RESPONSE_REGULATORY"/>
    <property type="match status" value="1"/>
</dbReference>
<feature type="domain" description="HTH LytTR-type" evidence="3">
    <location>
        <begin position="146"/>
        <end position="248"/>
    </location>
</feature>
<dbReference type="SMART" id="SM00448">
    <property type="entry name" value="REC"/>
    <property type="match status" value="1"/>
</dbReference>
<dbReference type="Pfam" id="PF00072">
    <property type="entry name" value="Response_reg"/>
    <property type="match status" value="1"/>
</dbReference>
<dbReference type="Gene3D" id="3.40.50.2300">
    <property type="match status" value="1"/>
</dbReference>
<dbReference type="InterPro" id="IPR011006">
    <property type="entry name" value="CheY-like_superfamily"/>
</dbReference>
<dbReference type="InterPro" id="IPR046947">
    <property type="entry name" value="LytR-like"/>
</dbReference>
<keyword evidence="4" id="KW-0238">DNA-binding</keyword>
<dbReference type="RefSeq" id="WP_237874175.1">
    <property type="nucleotide sequence ID" value="NZ_JAKLTR010000010.1"/>
</dbReference>
<organism evidence="4 5">
    <name type="scientific">Terrimonas ginsenosidimutans</name>
    <dbReference type="NCBI Taxonomy" id="2908004"/>
    <lineage>
        <taxon>Bacteria</taxon>
        <taxon>Pseudomonadati</taxon>
        <taxon>Bacteroidota</taxon>
        <taxon>Chitinophagia</taxon>
        <taxon>Chitinophagales</taxon>
        <taxon>Chitinophagaceae</taxon>
        <taxon>Terrimonas</taxon>
    </lineage>
</organism>
<dbReference type="SUPFAM" id="SSF52172">
    <property type="entry name" value="CheY-like"/>
    <property type="match status" value="1"/>
</dbReference>
<comment type="caution">
    <text evidence="4">The sequence shown here is derived from an EMBL/GenBank/DDBJ whole genome shotgun (WGS) entry which is preliminary data.</text>
</comment>
<dbReference type="InterPro" id="IPR007492">
    <property type="entry name" value="LytTR_DNA-bd_dom"/>
</dbReference>
<evidence type="ECO:0000313" key="5">
    <source>
        <dbReference type="Proteomes" id="UP001165367"/>
    </source>
</evidence>
<protein>
    <submittedName>
        <fullName evidence="4">LytTR family DNA-binding domain-containing protein</fullName>
    </submittedName>
</protein>
<feature type="modified residue" description="4-aspartylphosphate" evidence="1">
    <location>
        <position position="56"/>
    </location>
</feature>
<name>A0ABS9KU43_9BACT</name>
<accession>A0ABS9KU43</accession>
<evidence type="ECO:0000259" key="2">
    <source>
        <dbReference type="PROSITE" id="PS50110"/>
    </source>
</evidence>
<evidence type="ECO:0000259" key="3">
    <source>
        <dbReference type="PROSITE" id="PS50930"/>
    </source>
</evidence>
<sequence>MTVKKVLIIDDEEAARILIRQYLEDYDQLEIVGECSDGLVAVNSIDRLEPDLVFLDVQMPGLSGFQVIRQVVHIPQVVFTTAFDQYALKAFDSNAVDYLLKPYTKERFDQALAKVLMRNSTLATQATSLTESIFPATNANSYYERILLESGSRMISLSIHDIIYLEAEKDYTRVHTSSKNYLSNFGISTLELRLNPAVFTRIHRSFIVNIHHIKEVYKQNNDTYLVLKNEMTLKVSKGYVENIKKMMY</sequence>
<keyword evidence="1" id="KW-0597">Phosphoprotein</keyword>
<dbReference type="Pfam" id="PF04397">
    <property type="entry name" value="LytTR"/>
    <property type="match status" value="1"/>
</dbReference>
<evidence type="ECO:0000313" key="4">
    <source>
        <dbReference type="EMBL" id="MCG2615856.1"/>
    </source>
</evidence>
<dbReference type="Gene3D" id="2.40.50.1020">
    <property type="entry name" value="LytTr DNA-binding domain"/>
    <property type="match status" value="1"/>
</dbReference>
<dbReference type="SMART" id="SM00850">
    <property type="entry name" value="LytTR"/>
    <property type="match status" value="1"/>
</dbReference>
<reference evidence="4" key="1">
    <citation type="submission" date="2022-01" db="EMBL/GenBank/DDBJ databases">
        <authorList>
            <person name="Jo J.-H."/>
            <person name="Im W.-T."/>
        </authorList>
    </citation>
    <scope>NUCLEOTIDE SEQUENCE</scope>
    <source>
        <strain evidence="4">NA20</strain>
    </source>
</reference>